<evidence type="ECO:0000259" key="3">
    <source>
        <dbReference type="PROSITE" id="PS51857"/>
    </source>
</evidence>
<dbReference type="SUPFAM" id="SSF50249">
    <property type="entry name" value="Nucleic acid-binding proteins"/>
    <property type="match status" value="1"/>
</dbReference>
<reference evidence="4" key="1">
    <citation type="submission" date="2022-12" db="EMBL/GenBank/DDBJ databases">
        <title>Description and comparative metabolic analysis of Aerococcus sp. nov., isolated from the feces of a pig.</title>
        <authorList>
            <person name="Chang Y.-H."/>
        </authorList>
    </citation>
    <scope>NUCLEOTIDE SEQUENCE</scope>
    <source>
        <strain evidence="4">YH-aer222</strain>
    </source>
</reference>
<sequence>MSHYYGLVKIFDSEKGFGFIELPDFPEEGDLFVHVSALSGDLTELFPEQEVVFDIAEGKNGPQAVNVSLQ</sequence>
<feature type="domain" description="CSD" evidence="3">
    <location>
        <begin position="3"/>
        <end position="69"/>
    </location>
</feature>
<dbReference type="Gene3D" id="2.40.50.140">
    <property type="entry name" value="Nucleic acid-binding proteins"/>
    <property type="match status" value="1"/>
</dbReference>
<dbReference type="PANTHER" id="PTHR11544">
    <property type="entry name" value="COLD SHOCK DOMAIN CONTAINING PROTEINS"/>
    <property type="match status" value="1"/>
</dbReference>
<dbReference type="Pfam" id="PF00313">
    <property type="entry name" value="CSD"/>
    <property type="match status" value="1"/>
</dbReference>
<evidence type="ECO:0000256" key="2">
    <source>
        <dbReference type="ARBA" id="ARBA00022490"/>
    </source>
</evidence>
<dbReference type="PROSITE" id="PS51857">
    <property type="entry name" value="CSD_2"/>
    <property type="match status" value="1"/>
</dbReference>
<evidence type="ECO:0000313" key="5">
    <source>
        <dbReference type="Proteomes" id="UP001146670"/>
    </source>
</evidence>
<dbReference type="Gene3D" id="6.20.370.130">
    <property type="match status" value="1"/>
</dbReference>
<dbReference type="EMBL" id="JAPRFR010000002">
    <property type="protein sequence ID" value="MCZ0725990.1"/>
    <property type="molecule type" value="Genomic_DNA"/>
</dbReference>
<dbReference type="CDD" id="cd04458">
    <property type="entry name" value="CSP_CDS"/>
    <property type="match status" value="1"/>
</dbReference>
<dbReference type="InterPro" id="IPR002059">
    <property type="entry name" value="CSP_DNA-bd"/>
</dbReference>
<dbReference type="SMART" id="SM00357">
    <property type="entry name" value="CSP"/>
    <property type="match status" value="1"/>
</dbReference>
<dbReference type="InterPro" id="IPR012340">
    <property type="entry name" value="NA-bd_OB-fold"/>
</dbReference>
<dbReference type="GO" id="GO:0003676">
    <property type="term" value="F:nucleic acid binding"/>
    <property type="evidence" value="ECO:0007669"/>
    <property type="project" value="InterPro"/>
</dbReference>
<comment type="subcellular location">
    <subcellularLocation>
        <location evidence="1">Cytoplasm</location>
    </subcellularLocation>
</comment>
<name>A0A9X3FNB4_9LACT</name>
<dbReference type="AlphaFoldDB" id="A0A9X3FNB4"/>
<keyword evidence="5" id="KW-1185">Reference proteome</keyword>
<dbReference type="RefSeq" id="WP_268752321.1">
    <property type="nucleotide sequence ID" value="NZ_JAPRFQ010000002.1"/>
</dbReference>
<organism evidence="4 5">
    <name type="scientific">Aerococcus kribbianus</name>
    <dbReference type="NCBI Taxonomy" id="2999064"/>
    <lineage>
        <taxon>Bacteria</taxon>
        <taxon>Bacillati</taxon>
        <taxon>Bacillota</taxon>
        <taxon>Bacilli</taxon>
        <taxon>Lactobacillales</taxon>
        <taxon>Aerococcaceae</taxon>
        <taxon>Aerococcus</taxon>
    </lineage>
</organism>
<dbReference type="InterPro" id="IPR012156">
    <property type="entry name" value="Cold_shock_CspA"/>
</dbReference>
<evidence type="ECO:0000313" key="4">
    <source>
        <dbReference type="EMBL" id="MCZ0725990.1"/>
    </source>
</evidence>
<dbReference type="InterPro" id="IPR050181">
    <property type="entry name" value="Cold_shock_domain"/>
</dbReference>
<dbReference type="Proteomes" id="UP001146670">
    <property type="component" value="Unassembled WGS sequence"/>
</dbReference>
<keyword evidence="2" id="KW-0963">Cytoplasm</keyword>
<accession>A0A9X3FNB4</accession>
<dbReference type="PIRSF" id="PIRSF002599">
    <property type="entry name" value="Cold_shock_A"/>
    <property type="match status" value="1"/>
</dbReference>
<comment type="caution">
    <text evidence="4">The sequence shown here is derived from an EMBL/GenBank/DDBJ whole genome shotgun (WGS) entry which is preliminary data.</text>
</comment>
<dbReference type="GO" id="GO:0005737">
    <property type="term" value="C:cytoplasm"/>
    <property type="evidence" value="ECO:0007669"/>
    <property type="project" value="UniProtKB-SubCell"/>
</dbReference>
<evidence type="ECO:0000256" key="1">
    <source>
        <dbReference type="ARBA" id="ARBA00004496"/>
    </source>
</evidence>
<dbReference type="InterPro" id="IPR011129">
    <property type="entry name" value="CSD"/>
</dbReference>
<protein>
    <submittedName>
        <fullName evidence="4">Cold shock domain-containing protein</fullName>
    </submittedName>
</protein>
<gene>
    <name evidence="4" type="ORF">OW157_05320</name>
</gene>
<proteinExistence type="predicted"/>
<dbReference type="PRINTS" id="PR00050">
    <property type="entry name" value="COLDSHOCK"/>
</dbReference>